<name>A0A432D0E5_9VIBR</name>
<dbReference type="GO" id="GO:0005524">
    <property type="term" value="F:ATP binding"/>
    <property type="evidence" value="ECO:0007669"/>
    <property type="project" value="UniProtKB-UniRule"/>
</dbReference>
<dbReference type="InterPro" id="IPR005501">
    <property type="entry name" value="LamB/YcsF/PxpA-like"/>
</dbReference>
<dbReference type="RefSeq" id="WP_126572135.1">
    <property type="nucleotide sequence ID" value="NZ_RXZH01000001.1"/>
</dbReference>
<dbReference type="Gene3D" id="3.20.20.370">
    <property type="entry name" value="Glycoside hydrolase/deacetylase"/>
    <property type="match status" value="1"/>
</dbReference>
<dbReference type="PANTHER" id="PTHR30292:SF0">
    <property type="entry name" value="5-OXOPROLINASE SUBUNIT A"/>
    <property type="match status" value="1"/>
</dbReference>
<organism evidence="3 4">
    <name type="scientific">Vibrio aquaticus</name>
    <dbReference type="NCBI Taxonomy" id="2496559"/>
    <lineage>
        <taxon>Bacteria</taxon>
        <taxon>Pseudomonadati</taxon>
        <taxon>Pseudomonadota</taxon>
        <taxon>Gammaproteobacteria</taxon>
        <taxon>Vibrionales</taxon>
        <taxon>Vibrionaceae</taxon>
        <taxon>Vibrio</taxon>
    </lineage>
</organism>
<keyword evidence="4" id="KW-1185">Reference proteome</keyword>
<dbReference type="EC" id="3.5.2.9" evidence="2"/>
<evidence type="ECO:0000256" key="2">
    <source>
        <dbReference type="HAMAP-Rule" id="MF_00691"/>
    </source>
</evidence>
<dbReference type="CDD" id="cd10787">
    <property type="entry name" value="LamB_YcsF_like"/>
    <property type="match status" value="1"/>
</dbReference>
<evidence type="ECO:0000313" key="4">
    <source>
        <dbReference type="Proteomes" id="UP000268973"/>
    </source>
</evidence>
<evidence type="ECO:0000256" key="1">
    <source>
        <dbReference type="ARBA" id="ARBA00022741"/>
    </source>
</evidence>
<dbReference type="PANTHER" id="PTHR30292">
    <property type="entry name" value="UNCHARACTERIZED PROTEIN YBGL-RELATED"/>
    <property type="match status" value="1"/>
</dbReference>
<dbReference type="NCBIfam" id="NF003814">
    <property type="entry name" value="PRK05406.1-3"/>
    <property type="match status" value="1"/>
</dbReference>
<dbReference type="Proteomes" id="UP000268973">
    <property type="component" value="Unassembled WGS sequence"/>
</dbReference>
<dbReference type="GO" id="GO:0005975">
    <property type="term" value="P:carbohydrate metabolic process"/>
    <property type="evidence" value="ECO:0007669"/>
    <property type="project" value="InterPro"/>
</dbReference>
<accession>A0A432D0E5</accession>
<dbReference type="HAMAP" id="MF_00691">
    <property type="entry name" value="PxpA"/>
    <property type="match status" value="1"/>
</dbReference>
<proteinExistence type="inferred from homology"/>
<dbReference type="SUPFAM" id="SSF88713">
    <property type="entry name" value="Glycoside hydrolase/deacetylase"/>
    <property type="match status" value="1"/>
</dbReference>
<reference evidence="3 4" key="1">
    <citation type="submission" date="2018-12" db="EMBL/GenBank/DDBJ databases">
        <title>Vibrio sp. isolated from China Sea.</title>
        <authorList>
            <person name="Li Y."/>
        </authorList>
    </citation>
    <scope>NUCLEOTIDE SEQUENCE [LARGE SCALE GENOMIC DNA]</scope>
    <source>
        <strain evidence="3 4">BEI207</strain>
    </source>
</reference>
<dbReference type="NCBIfam" id="NF003816">
    <property type="entry name" value="PRK05406.1-5"/>
    <property type="match status" value="1"/>
</dbReference>
<comment type="function">
    <text evidence="2">Catalyzes the cleavage of 5-oxoproline to form L-glutamate coupled to the hydrolysis of ATP to ADP and inorganic phosphate.</text>
</comment>
<dbReference type="InterPro" id="IPR011330">
    <property type="entry name" value="Glyco_hydro/deAcase_b/a-brl"/>
</dbReference>
<keyword evidence="2" id="KW-0067">ATP-binding</keyword>
<dbReference type="AlphaFoldDB" id="A0A432D0E5"/>
<dbReference type="Pfam" id="PF03746">
    <property type="entry name" value="LamB_YcsF"/>
    <property type="match status" value="1"/>
</dbReference>
<dbReference type="OrthoDB" id="9773478at2"/>
<comment type="catalytic activity">
    <reaction evidence="2">
        <text>5-oxo-L-proline + ATP + 2 H2O = L-glutamate + ADP + phosphate + H(+)</text>
        <dbReference type="Rhea" id="RHEA:10348"/>
        <dbReference type="ChEBI" id="CHEBI:15377"/>
        <dbReference type="ChEBI" id="CHEBI:15378"/>
        <dbReference type="ChEBI" id="CHEBI:29985"/>
        <dbReference type="ChEBI" id="CHEBI:30616"/>
        <dbReference type="ChEBI" id="CHEBI:43474"/>
        <dbReference type="ChEBI" id="CHEBI:58402"/>
        <dbReference type="ChEBI" id="CHEBI:456216"/>
        <dbReference type="EC" id="3.5.2.9"/>
    </reaction>
</comment>
<dbReference type="GO" id="GO:0017168">
    <property type="term" value="F:5-oxoprolinase (ATP-hydrolyzing) activity"/>
    <property type="evidence" value="ECO:0007669"/>
    <property type="project" value="UniProtKB-UniRule"/>
</dbReference>
<sequence length="252" mass="28132">MKKQSTYLNCDMGESYGSWKMGCDEQVMPHIDMANIACGFHASDPLIMSNTIKLAIAHNVQIGAHPSYPDLNGFGRRSIPMEPEEITAMLIYQIGALQGLCASHNTELHYVKPHGALYNDMQSNLSIFEAVVSAVSSYSLPLMTLAITDNQPLLDIADRYDVPLLFEAFADRRYQANGLLAPRSMENSVISNRDALLDQVQQIVKYGKVRTLDGFLIPIEADTLCVHGDNDQSIRLIQDIRKVIEQQEEVCR</sequence>
<protein>
    <recommendedName>
        <fullName evidence="2">5-oxoprolinase subunit A</fullName>
        <shortName evidence="2">5-OPase subunit A</shortName>
        <ecNumber evidence="2">3.5.2.9</ecNumber>
    </recommendedName>
    <alternativeName>
        <fullName evidence="2">5-oxoprolinase (ATP-hydrolyzing) subunit A</fullName>
    </alternativeName>
</protein>
<comment type="similarity">
    <text evidence="2">Belongs to the LamB/PxpA family.</text>
</comment>
<comment type="caution">
    <text evidence="3">The sequence shown here is derived from an EMBL/GenBank/DDBJ whole genome shotgun (WGS) entry which is preliminary data.</text>
</comment>
<keyword evidence="1 2" id="KW-0547">Nucleotide-binding</keyword>
<gene>
    <name evidence="2 3" type="primary">pxpA</name>
    <name evidence="3" type="ORF">EJ063_00950</name>
</gene>
<keyword evidence="2 3" id="KW-0378">Hydrolase</keyword>
<evidence type="ECO:0000313" key="3">
    <source>
        <dbReference type="EMBL" id="RTZ17379.1"/>
    </source>
</evidence>
<comment type="subunit">
    <text evidence="2">Forms a complex composed of PxpA, PxpB and PxpC.</text>
</comment>
<dbReference type="EMBL" id="RXZH01000001">
    <property type="protein sequence ID" value="RTZ17379.1"/>
    <property type="molecule type" value="Genomic_DNA"/>
</dbReference>